<gene>
    <name evidence="8" type="ORF">MSPICULIGERA_LOCUS20807</name>
</gene>
<dbReference type="InterPro" id="IPR036249">
    <property type="entry name" value="Thioredoxin-like_sf"/>
</dbReference>
<dbReference type="InterPro" id="IPR011666">
    <property type="entry name" value="DUF1604"/>
</dbReference>
<dbReference type="Proteomes" id="UP001177023">
    <property type="component" value="Unassembled WGS sequence"/>
</dbReference>
<keyword evidence="9" id="KW-1185">Reference proteome</keyword>
<evidence type="ECO:0000259" key="7">
    <source>
        <dbReference type="PROSITE" id="PS51352"/>
    </source>
</evidence>
<dbReference type="GO" id="GO:0005634">
    <property type="term" value="C:nucleus"/>
    <property type="evidence" value="ECO:0007669"/>
    <property type="project" value="TreeGrafter"/>
</dbReference>
<name>A0AA36GBN2_9BILA</name>
<feature type="domain" description="G-patch" evidence="6">
    <location>
        <begin position="352"/>
        <end position="372"/>
    </location>
</feature>
<sequence length="966" mass="109330">MQKLQMLGSVSRIFKLSPALLNASRLISTTSVQAHHCPRPLGPKDKVPDFKGTAVVDGEFKPIKLKDYEGKWLVFFFYPLDFTFVCPTEIIAFSDRVEEFKKLGVQVVACSCDSHFSHLAWTQTPRRESGLSYRGLFIADPKGNIRSVTCNDLPVGRSVDETLRVIKAFQHVEKHGEVCPADWKEDSPTIKPSDSKEYFEKVNKVLMNQRGLAPFGTEYDELDESEKDHVFKKPATVYDQVATDEKGRRRFHGAFTGGFSAGFFNTVGSKKGFYPQAFKSTRDERQDRFKQKPEDFMDSEDLGEFGISSRQIKRSENFQKEDSNRKRLAWEHDGGAVSGLAGLVEDMIRPSSDTIGITMLREMGWRQGRGVGLLTAREKAQRGTDEWDRNEIDRWAGGFELSADDCFVKIMKPVEGVHGIGYKGLQSTSVLDQTSGFRETAYKGASKGRGIKGQAFGVGAFEDEDDNIYTSFDLSQYDFALDVPGKAPQAAHVDTHFTPPVGRVPPRKFYPPPQLPPNFKPEHKPFALDQSKLPNQVQESIQRMNPEIRARILGEERTKNFEAMKKEDRARARGTRVSRWHEPPAPDDGIIPFCWRPVFLDEPMKYARFKEFLLYTKRGLPYPKPTDMSVWEWEAEKKDFEAQLSEKEREMLPEVRSRTQPLANTSLTMPLQEILQSRFVSEKGPAEKLAGIDKDKMAAVQMDLFGTKTRTTHEWRPNKNLAKAFNVPNAFPGSTFDGCWHMQKSTKPKDSIANLGLPNTHDELAFKEQKWHGEPLPHDKDDIKEEVQGEIEEPKLDAVWTERPPMELFEAIFDESEKIDEEEERQIAEAQRRRTEEKERRARLHAKKYHLLAKNVKIPGVAPVSSDESDEERAVKPTVAVDEPTTAIGPALPPAASSSSVITADTLLKYLKEDLGGSHSSRKPKHKKKKAKKEKKSKAAKRKRSKTSKKHSESDSGASTVTLDSD</sequence>
<dbReference type="CDD" id="cd03015">
    <property type="entry name" value="PRX_Typ2cys"/>
    <property type="match status" value="1"/>
</dbReference>
<feature type="non-terminal residue" evidence="8">
    <location>
        <position position="1"/>
    </location>
</feature>
<dbReference type="Pfam" id="PF10417">
    <property type="entry name" value="1-cysPrx_C"/>
    <property type="match status" value="1"/>
</dbReference>
<dbReference type="GO" id="GO:0051920">
    <property type="term" value="F:peroxiredoxin activity"/>
    <property type="evidence" value="ECO:0007669"/>
    <property type="project" value="InterPro"/>
</dbReference>
<keyword evidence="4" id="KW-0560">Oxidoreductase</keyword>
<protein>
    <submittedName>
        <fullName evidence="8">Uncharacterized protein</fullName>
    </submittedName>
</protein>
<feature type="compositionally biased region" description="Basic and acidic residues" evidence="5">
    <location>
        <begin position="825"/>
        <end position="840"/>
    </location>
</feature>
<accession>A0AA36GBN2</accession>
<comment type="caution">
    <text evidence="8">The sequence shown here is derived from an EMBL/GenBank/DDBJ whole genome shotgun (WGS) entry which is preliminary data.</text>
</comment>
<dbReference type="SUPFAM" id="SSF52833">
    <property type="entry name" value="Thioredoxin-like"/>
    <property type="match status" value="1"/>
</dbReference>
<evidence type="ECO:0000313" key="8">
    <source>
        <dbReference type="EMBL" id="CAJ0582677.1"/>
    </source>
</evidence>
<dbReference type="Pfam" id="PF00578">
    <property type="entry name" value="AhpC-TSA"/>
    <property type="match status" value="1"/>
</dbReference>
<feature type="compositionally biased region" description="Basic residues" evidence="5">
    <location>
        <begin position="920"/>
        <end position="949"/>
    </location>
</feature>
<keyword evidence="3" id="KW-0049">Antioxidant</keyword>
<feature type="region of interest" description="Disordered" evidence="5">
    <location>
        <begin position="819"/>
        <end position="841"/>
    </location>
</feature>
<evidence type="ECO:0000256" key="2">
    <source>
        <dbReference type="ARBA" id="ARBA00022559"/>
    </source>
</evidence>
<feature type="region of interest" description="Disordered" evidence="5">
    <location>
        <begin position="860"/>
        <end position="900"/>
    </location>
</feature>
<evidence type="ECO:0000256" key="4">
    <source>
        <dbReference type="ARBA" id="ARBA00023002"/>
    </source>
</evidence>
<dbReference type="PANTHER" id="PTHR13384">
    <property type="entry name" value="G PATCH DOMAIN-CONTAINING PROTEIN 1"/>
    <property type="match status" value="1"/>
</dbReference>
<dbReference type="InterPro" id="IPR019479">
    <property type="entry name" value="Peroxiredoxin_C"/>
</dbReference>
<dbReference type="InterPro" id="IPR000467">
    <property type="entry name" value="G_patch_dom"/>
</dbReference>
<dbReference type="InterPro" id="IPR013766">
    <property type="entry name" value="Thioredoxin_domain"/>
</dbReference>
<dbReference type="PANTHER" id="PTHR13384:SF19">
    <property type="entry name" value="G PATCH DOMAIN-CONTAINING PROTEIN 1"/>
    <property type="match status" value="1"/>
</dbReference>
<dbReference type="GO" id="GO:0006397">
    <property type="term" value="P:mRNA processing"/>
    <property type="evidence" value="ECO:0007669"/>
    <property type="project" value="InterPro"/>
</dbReference>
<organism evidence="8 9">
    <name type="scientific">Mesorhabditis spiculigera</name>
    <dbReference type="NCBI Taxonomy" id="96644"/>
    <lineage>
        <taxon>Eukaryota</taxon>
        <taxon>Metazoa</taxon>
        <taxon>Ecdysozoa</taxon>
        <taxon>Nematoda</taxon>
        <taxon>Chromadorea</taxon>
        <taxon>Rhabditida</taxon>
        <taxon>Rhabditina</taxon>
        <taxon>Rhabditomorpha</taxon>
        <taxon>Rhabditoidea</taxon>
        <taxon>Rhabditidae</taxon>
        <taxon>Mesorhabditinae</taxon>
        <taxon>Mesorhabditis</taxon>
    </lineage>
</organism>
<feature type="domain" description="Thioredoxin" evidence="7">
    <location>
        <begin position="41"/>
        <end position="171"/>
    </location>
</feature>
<feature type="compositionally biased region" description="Polar residues" evidence="5">
    <location>
        <begin position="955"/>
        <end position="966"/>
    </location>
</feature>
<dbReference type="Pfam" id="PF07713">
    <property type="entry name" value="DUF1604"/>
    <property type="match status" value="1"/>
</dbReference>
<evidence type="ECO:0000313" key="9">
    <source>
        <dbReference type="Proteomes" id="UP001177023"/>
    </source>
</evidence>
<dbReference type="GO" id="GO:0003723">
    <property type="term" value="F:RNA binding"/>
    <property type="evidence" value="ECO:0007669"/>
    <property type="project" value="TreeGrafter"/>
</dbReference>
<feature type="region of interest" description="Disordered" evidence="5">
    <location>
        <begin position="913"/>
        <end position="966"/>
    </location>
</feature>
<reference evidence="8" key="1">
    <citation type="submission" date="2023-06" db="EMBL/GenBank/DDBJ databases">
        <authorList>
            <person name="Delattre M."/>
        </authorList>
    </citation>
    <scope>NUCLEOTIDE SEQUENCE</scope>
    <source>
        <strain evidence="8">AF72</strain>
    </source>
</reference>
<evidence type="ECO:0000256" key="5">
    <source>
        <dbReference type="SAM" id="MobiDB-lite"/>
    </source>
</evidence>
<proteinExistence type="inferred from homology"/>
<dbReference type="PROSITE" id="PS50174">
    <property type="entry name" value="G_PATCH"/>
    <property type="match status" value="1"/>
</dbReference>
<dbReference type="EMBL" id="CATQJA010002664">
    <property type="protein sequence ID" value="CAJ0582677.1"/>
    <property type="molecule type" value="Genomic_DNA"/>
</dbReference>
<dbReference type="PROSITE" id="PS51352">
    <property type="entry name" value="THIOREDOXIN_2"/>
    <property type="match status" value="1"/>
</dbReference>
<evidence type="ECO:0000256" key="3">
    <source>
        <dbReference type="ARBA" id="ARBA00022862"/>
    </source>
</evidence>
<evidence type="ECO:0000256" key="1">
    <source>
        <dbReference type="ARBA" id="ARBA00008600"/>
    </source>
</evidence>
<evidence type="ECO:0000259" key="6">
    <source>
        <dbReference type="PROSITE" id="PS50174"/>
    </source>
</evidence>
<comment type="similarity">
    <text evidence="1">Belongs to the GPATCH1 family.</text>
</comment>
<dbReference type="Gene3D" id="3.40.30.10">
    <property type="entry name" value="Glutaredoxin"/>
    <property type="match status" value="2"/>
</dbReference>
<keyword evidence="2" id="KW-0575">Peroxidase</keyword>
<dbReference type="InterPro" id="IPR000866">
    <property type="entry name" value="AhpC/TSA"/>
</dbReference>
<dbReference type="AlphaFoldDB" id="A0AA36GBN2"/>